<gene>
    <name evidence="4" type="ORF">P3X46_009982</name>
</gene>
<proteinExistence type="inferred from homology"/>
<dbReference type="SUPFAM" id="SSF53756">
    <property type="entry name" value="UDP-Glycosyltransferase/glycogen phosphorylase"/>
    <property type="match status" value="1"/>
</dbReference>
<sequence>MADKPKKPHAIVIPYPLQGHVIPTVHLALKLASQGFTITFINAASIDHQISKAQHKTDVDFMATLLHVFSAHIEEVVAQIVASGQDVHFLIADTFFVWPSKIAKKFGLVQVSFWTEPALVFTLYYHLDLLRLNGHFACPDCREDTIDYISGVKGIEMKDTMSYLQETDTTSVCYQIIYSCFTDTKNADFVLCNTVQELEPDTISALQTKIPYYAIGPIFPNDFSKTILATSLWPESQCTQWLDKRPHGSVLYVSFGSYAHVTRSDLEQIANGLSLSQVSFVMMMPDPLPVGFQEEVADRAIIVPWCSQREVLAHPAIGGFLAHCGWNSILESVWCQVPLLLVDDWKIGINLSYRKVITKEEVSDNEFRNRVKEVKKTLGNAVSPTGSSEKNKVQFIKDLKAKIEKIDQAKNTKSNGHVQ</sequence>
<reference evidence="4" key="1">
    <citation type="journal article" date="2023" name="Plant Biotechnol. J.">
        <title>Chromosome-level wild Hevea brasiliensis genome provides new tools for genomic-assisted breeding and valuable loci to elevate rubber yield.</title>
        <authorList>
            <person name="Cheng H."/>
            <person name="Song X."/>
            <person name="Hu Y."/>
            <person name="Wu T."/>
            <person name="Yang Q."/>
            <person name="An Z."/>
            <person name="Feng S."/>
            <person name="Deng Z."/>
            <person name="Wu W."/>
            <person name="Zeng X."/>
            <person name="Tu M."/>
            <person name="Wang X."/>
            <person name="Huang H."/>
        </authorList>
    </citation>
    <scope>NUCLEOTIDE SEQUENCE</scope>
    <source>
        <strain evidence="4">MT/VB/25A 57/8</strain>
    </source>
</reference>
<dbReference type="EMBL" id="JARPOI010000006">
    <property type="protein sequence ID" value="KAJ9178066.1"/>
    <property type="molecule type" value="Genomic_DNA"/>
</dbReference>
<keyword evidence="5" id="KW-1185">Reference proteome</keyword>
<protein>
    <recommendedName>
        <fullName evidence="6">Glycosyltransferase</fullName>
    </recommendedName>
</protein>
<keyword evidence="3" id="KW-0808">Transferase</keyword>
<comment type="similarity">
    <text evidence="1">Belongs to the UDP-glycosyltransferase family.</text>
</comment>
<evidence type="ECO:0000313" key="5">
    <source>
        <dbReference type="Proteomes" id="UP001174677"/>
    </source>
</evidence>
<accession>A0ABQ9MCP2</accession>
<dbReference type="InterPro" id="IPR002213">
    <property type="entry name" value="UDP_glucos_trans"/>
</dbReference>
<evidence type="ECO:0000256" key="2">
    <source>
        <dbReference type="ARBA" id="ARBA00022676"/>
    </source>
</evidence>
<dbReference type="CDD" id="cd03784">
    <property type="entry name" value="GT1_Gtf-like"/>
    <property type="match status" value="1"/>
</dbReference>
<dbReference type="PANTHER" id="PTHR11926">
    <property type="entry name" value="GLUCOSYL/GLUCURONOSYL TRANSFERASES"/>
    <property type="match status" value="1"/>
</dbReference>
<name>A0ABQ9MCP2_HEVBR</name>
<dbReference type="Pfam" id="PF00201">
    <property type="entry name" value="UDPGT"/>
    <property type="match status" value="1"/>
</dbReference>
<keyword evidence="2" id="KW-0328">Glycosyltransferase</keyword>
<comment type="caution">
    <text evidence="4">The sequence shown here is derived from an EMBL/GenBank/DDBJ whole genome shotgun (WGS) entry which is preliminary data.</text>
</comment>
<organism evidence="4 5">
    <name type="scientific">Hevea brasiliensis</name>
    <name type="common">Para rubber tree</name>
    <name type="synonym">Siphonia brasiliensis</name>
    <dbReference type="NCBI Taxonomy" id="3981"/>
    <lineage>
        <taxon>Eukaryota</taxon>
        <taxon>Viridiplantae</taxon>
        <taxon>Streptophyta</taxon>
        <taxon>Embryophyta</taxon>
        <taxon>Tracheophyta</taxon>
        <taxon>Spermatophyta</taxon>
        <taxon>Magnoliopsida</taxon>
        <taxon>eudicotyledons</taxon>
        <taxon>Gunneridae</taxon>
        <taxon>Pentapetalae</taxon>
        <taxon>rosids</taxon>
        <taxon>fabids</taxon>
        <taxon>Malpighiales</taxon>
        <taxon>Euphorbiaceae</taxon>
        <taxon>Crotonoideae</taxon>
        <taxon>Micrandreae</taxon>
        <taxon>Hevea</taxon>
    </lineage>
</organism>
<evidence type="ECO:0008006" key="6">
    <source>
        <dbReference type="Google" id="ProtNLM"/>
    </source>
</evidence>
<dbReference type="Gene3D" id="3.40.50.2000">
    <property type="entry name" value="Glycogen Phosphorylase B"/>
    <property type="match status" value="2"/>
</dbReference>
<evidence type="ECO:0000256" key="3">
    <source>
        <dbReference type="ARBA" id="ARBA00022679"/>
    </source>
</evidence>
<dbReference type="Proteomes" id="UP001174677">
    <property type="component" value="Chromosome 6"/>
</dbReference>
<evidence type="ECO:0000256" key="1">
    <source>
        <dbReference type="ARBA" id="ARBA00009995"/>
    </source>
</evidence>
<evidence type="ECO:0000313" key="4">
    <source>
        <dbReference type="EMBL" id="KAJ9178066.1"/>
    </source>
</evidence>
<dbReference type="PANTHER" id="PTHR11926:SF1494">
    <property type="entry name" value="FLAVONOL 3-O-GLUCOSYLTRANSFERASE UGT76E12-RELATED"/>
    <property type="match status" value="1"/>
</dbReference>